<evidence type="ECO:0008006" key="4">
    <source>
        <dbReference type="Google" id="ProtNLM"/>
    </source>
</evidence>
<dbReference type="Proteomes" id="UP001595821">
    <property type="component" value="Unassembled WGS sequence"/>
</dbReference>
<keyword evidence="1" id="KW-1133">Transmembrane helix</keyword>
<gene>
    <name evidence="2" type="ORF">ACFOZ7_16150</name>
</gene>
<accession>A0ABD5P2K6</accession>
<keyword evidence="1" id="KW-0812">Transmembrane</keyword>
<comment type="caution">
    <text evidence="2">The sequence shown here is derived from an EMBL/GenBank/DDBJ whole genome shotgun (WGS) entry which is preliminary data.</text>
</comment>
<evidence type="ECO:0000256" key="1">
    <source>
        <dbReference type="SAM" id="Phobius"/>
    </source>
</evidence>
<protein>
    <recommendedName>
        <fullName evidence="4">Transposase</fullName>
    </recommendedName>
</protein>
<reference evidence="2 3" key="1">
    <citation type="journal article" date="2014" name="Int. J. Syst. Evol. Microbiol.">
        <title>Complete genome sequence of Corynebacterium casei LMG S-19264T (=DSM 44701T), isolated from a smear-ripened cheese.</title>
        <authorList>
            <consortium name="US DOE Joint Genome Institute (JGI-PGF)"/>
            <person name="Walter F."/>
            <person name="Albersmeier A."/>
            <person name="Kalinowski J."/>
            <person name="Ruckert C."/>
        </authorList>
    </citation>
    <scope>NUCLEOTIDE SEQUENCE [LARGE SCALE GENOMIC DNA]</scope>
    <source>
        <strain evidence="2 3">IBRC-M 10912</strain>
    </source>
</reference>
<keyword evidence="1" id="KW-0472">Membrane</keyword>
<sequence>MVDDVLELVVGKVIHTLTVAAVLTAILVIVERFDEILDERWRDDCSLVALFTHHHLQNLFVVIRFVLDRVDTADPVLELALDIEKGKSGENIGNGEM</sequence>
<name>A0ABD5P2K6_9EURY</name>
<feature type="transmembrane region" description="Helical" evidence="1">
    <location>
        <begin position="12"/>
        <end position="30"/>
    </location>
</feature>
<evidence type="ECO:0000313" key="2">
    <source>
        <dbReference type="EMBL" id="MFC4248441.1"/>
    </source>
</evidence>
<dbReference type="EMBL" id="JBHSDJ010000122">
    <property type="protein sequence ID" value="MFC4248441.1"/>
    <property type="molecule type" value="Genomic_DNA"/>
</dbReference>
<evidence type="ECO:0000313" key="3">
    <source>
        <dbReference type="Proteomes" id="UP001595821"/>
    </source>
</evidence>
<organism evidence="2 3">
    <name type="scientific">Natribaculum luteum</name>
    <dbReference type="NCBI Taxonomy" id="1586232"/>
    <lineage>
        <taxon>Archaea</taxon>
        <taxon>Methanobacteriati</taxon>
        <taxon>Methanobacteriota</taxon>
        <taxon>Stenosarchaea group</taxon>
        <taxon>Halobacteria</taxon>
        <taxon>Halobacteriales</taxon>
        <taxon>Natrialbaceae</taxon>
        <taxon>Natribaculum</taxon>
    </lineage>
</organism>
<dbReference type="AlphaFoldDB" id="A0ABD5P2K6"/>
<proteinExistence type="predicted"/>